<gene>
    <name evidence="2" type="ORF">UCREL1_7420</name>
</gene>
<feature type="region of interest" description="Disordered" evidence="1">
    <location>
        <begin position="215"/>
        <end position="235"/>
    </location>
</feature>
<dbReference type="eggNOG" id="ENOG502QQ04">
    <property type="taxonomic scope" value="Eukaryota"/>
</dbReference>
<sequence>MDTRDVQQQHTRDLSESYIERTNLLDLLSNSVIIHQTLPYLPVSALLHLAATSRAFRDLLFFATPGAFRHLDLTGAKTAQFAGNNNNEIQAIDRGGEVWRNVQVDEHLTEDDFYSGPLRGIFQNLRCGRRNTNILQDVQTLVLDGLSVTAELVNDILVDPALRVRILSLREVKNLNEQKLMQSLKYACRPTRPEATPRLKALYVFGKKETTPLLSQATTAGSNATSTTTRRHISGGTGASISANWNHKSQHALKEWIQAEGDEWYHKRGRVITKNISDRWAETMLDCREAIRFDSVLCTGPRHLNSAAFGKTPLSLSGNNNNNNNNNNTNHQLPWAVATFAVGGCASCGSAPEGFTVHGESPAEMLPLLSPVPLHSSNIKSATCPRTIGFEAQEERRSSSSFVPRCLECIRERYCFSCDQWWCESCYQVPSREELTNAQHVHIVDDNSTNSLVVHEMAAFEQPKVKVRMGYCMKCNLISANKGKRKGVRYNLGNLI</sequence>
<dbReference type="KEGG" id="ela:UCREL1_7420"/>
<evidence type="ECO:0000256" key="1">
    <source>
        <dbReference type="SAM" id="MobiDB-lite"/>
    </source>
</evidence>
<feature type="compositionally biased region" description="Low complexity" evidence="1">
    <location>
        <begin position="215"/>
        <end position="228"/>
    </location>
</feature>
<dbReference type="OMA" id="FNVRILS"/>
<accession>M7T718</accession>
<dbReference type="Proteomes" id="UP000012174">
    <property type="component" value="Unassembled WGS sequence"/>
</dbReference>
<name>M7T718_EUTLA</name>
<dbReference type="STRING" id="1287681.M7T718"/>
<organism evidence="2 3">
    <name type="scientific">Eutypa lata (strain UCR-EL1)</name>
    <name type="common">Grapevine dieback disease fungus</name>
    <name type="synonym">Eutypa armeniacae</name>
    <dbReference type="NCBI Taxonomy" id="1287681"/>
    <lineage>
        <taxon>Eukaryota</taxon>
        <taxon>Fungi</taxon>
        <taxon>Dikarya</taxon>
        <taxon>Ascomycota</taxon>
        <taxon>Pezizomycotina</taxon>
        <taxon>Sordariomycetes</taxon>
        <taxon>Xylariomycetidae</taxon>
        <taxon>Xylariales</taxon>
        <taxon>Diatrypaceae</taxon>
        <taxon>Eutypa</taxon>
    </lineage>
</organism>
<dbReference type="HOGENOM" id="CLU_037759_0_0_1"/>
<evidence type="ECO:0000313" key="3">
    <source>
        <dbReference type="Proteomes" id="UP000012174"/>
    </source>
</evidence>
<dbReference type="OrthoDB" id="5345494at2759"/>
<proteinExistence type="predicted"/>
<dbReference type="EMBL" id="KB706823">
    <property type="protein sequence ID" value="EMR65601.1"/>
    <property type="molecule type" value="Genomic_DNA"/>
</dbReference>
<protein>
    <submittedName>
        <fullName evidence="2">Putative ubiquitin fusion degradation protein</fullName>
    </submittedName>
</protein>
<keyword evidence="3" id="KW-1185">Reference proteome</keyword>
<reference evidence="3" key="1">
    <citation type="journal article" date="2013" name="Genome Announc.">
        <title>Draft genome sequence of the grapevine dieback fungus Eutypa lata UCR-EL1.</title>
        <authorList>
            <person name="Blanco-Ulate B."/>
            <person name="Rolshausen P.E."/>
            <person name="Cantu D."/>
        </authorList>
    </citation>
    <scope>NUCLEOTIDE SEQUENCE [LARGE SCALE GENOMIC DNA]</scope>
    <source>
        <strain evidence="3">UCR-EL1</strain>
    </source>
</reference>
<evidence type="ECO:0000313" key="2">
    <source>
        <dbReference type="EMBL" id="EMR65601.1"/>
    </source>
</evidence>
<dbReference type="AlphaFoldDB" id="M7T718"/>